<reference evidence="2" key="1">
    <citation type="submission" date="2016-10" db="EMBL/GenBank/DDBJ databases">
        <authorList>
            <person name="Varghese N."/>
            <person name="Submissions S."/>
        </authorList>
    </citation>
    <scope>NUCLEOTIDE SEQUENCE [LARGE SCALE GENOMIC DNA]</scope>
    <source>
        <strain evidence="2">DSM 123</strain>
    </source>
</reference>
<protein>
    <submittedName>
        <fullName evidence="1">Hemin uptake protein hemP</fullName>
    </submittedName>
</protein>
<dbReference type="Proteomes" id="UP000199615">
    <property type="component" value="Unassembled WGS sequence"/>
</dbReference>
<evidence type="ECO:0000313" key="2">
    <source>
        <dbReference type="Proteomes" id="UP000199615"/>
    </source>
</evidence>
<proteinExistence type="predicted"/>
<dbReference type="Pfam" id="PF10636">
    <property type="entry name" value="hemP"/>
    <property type="match status" value="1"/>
</dbReference>
<dbReference type="Gene3D" id="2.10.70.10">
    <property type="entry name" value="Complement Module, domain 1"/>
    <property type="match status" value="1"/>
</dbReference>
<organism evidence="1 2">
    <name type="scientific">Rhodopseudomonas pseudopalustris</name>
    <dbReference type="NCBI Taxonomy" id="1513892"/>
    <lineage>
        <taxon>Bacteria</taxon>
        <taxon>Pseudomonadati</taxon>
        <taxon>Pseudomonadota</taxon>
        <taxon>Alphaproteobacteria</taxon>
        <taxon>Hyphomicrobiales</taxon>
        <taxon>Nitrobacteraceae</taxon>
        <taxon>Rhodopseudomonas</taxon>
    </lineage>
</organism>
<keyword evidence="2" id="KW-1185">Reference proteome</keyword>
<evidence type="ECO:0000313" key="1">
    <source>
        <dbReference type="EMBL" id="SEP15966.1"/>
    </source>
</evidence>
<gene>
    <name evidence="1" type="ORF">SAMN05444123_10945</name>
</gene>
<name>A0A1H8VKN9_9BRAD</name>
<sequence>MTGKMTAYTDNNDTADEAADSATARAIHVIGNQVESRDLFSLGREIVIAHGGDRYRLRLTSQNKLILTK</sequence>
<dbReference type="AlphaFoldDB" id="A0A1H8VKN9"/>
<dbReference type="EMBL" id="FODT01000009">
    <property type="protein sequence ID" value="SEP15966.1"/>
    <property type="molecule type" value="Genomic_DNA"/>
</dbReference>
<dbReference type="OrthoDB" id="7870498at2"/>
<accession>A0A1H8VKN9</accession>
<dbReference type="InterPro" id="IPR019600">
    <property type="entry name" value="Hemin_uptake_protein_HemP"/>
</dbReference>